<evidence type="ECO:0000313" key="1">
    <source>
        <dbReference type="EMBL" id="CAF1467916.1"/>
    </source>
</evidence>
<evidence type="ECO:0000313" key="3">
    <source>
        <dbReference type="Proteomes" id="UP000663832"/>
    </source>
</evidence>
<feature type="non-terminal residue" evidence="1">
    <location>
        <position position="1"/>
    </location>
</feature>
<dbReference type="Proteomes" id="UP000663832">
    <property type="component" value="Unassembled WGS sequence"/>
</dbReference>
<reference evidence="1" key="1">
    <citation type="submission" date="2021-02" db="EMBL/GenBank/DDBJ databases">
        <authorList>
            <person name="Nowell W R."/>
        </authorList>
    </citation>
    <scope>NUCLEOTIDE SEQUENCE</scope>
</reference>
<evidence type="ECO:0000313" key="4">
    <source>
        <dbReference type="Proteomes" id="UP000663877"/>
    </source>
</evidence>
<gene>
    <name evidence="1" type="ORF">BJG266_LOCUS41352</name>
    <name evidence="2" type="ORF">QVE165_LOCUS58226</name>
</gene>
<accession>A0A815QU18</accession>
<organism evidence="1 4">
    <name type="scientific">Adineta steineri</name>
    <dbReference type="NCBI Taxonomy" id="433720"/>
    <lineage>
        <taxon>Eukaryota</taxon>
        <taxon>Metazoa</taxon>
        <taxon>Spiralia</taxon>
        <taxon>Gnathifera</taxon>
        <taxon>Rotifera</taxon>
        <taxon>Eurotatoria</taxon>
        <taxon>Bdelloidea</taxon>
        <taxon>Adinetida</taxon>
        <taxon>Adinetidae</taxon>
        <taxon>Adineta</taxon>
    </lineage>
</organism>
<keyword evidence="3" id="KW-1185">Reference proteome</keyword>
<dbReference type="EMBL" id="CAJNOI010002283">
    <property type="protein sequence ID" value="CAF1467916.1"/>
    <property type="molecule type" value="Genomic_DNA"/>
</dbReference>
<evidence type="ECO:0000313" key="2">
    <source>
        <dbReference type="EMBL" id="CAF1634985.1"/>
    </source>
</evidence>
<name>A0A815QU18_9BILA</name>
<comment type="caution">
    <text evidence="1">The sequence shown here is derived from an EMBL/GenBank/DDBJ whole genome shotgun (WGS) entry which is preliminary data.</text>
</comment>
<dbReference type="Proteomes" id="UP000663877">
    <property type="component" value="Unassembled WGS sequence"/>
</dbReference>
<proteinExistence type="predicted"/>
<dbReference type="AlphaFoldDB" id="A0A815QU18"/>
<protein>
    <submittedName>
        <fullName evidence="1">Uncharacterized protein</fullName>
    </submittedName>
</protein>
<sequence length="68" mass="7712">ETATIKAEIHWPCTWQCIPYIVCTHKDQIRTVMNSVSNMLGRKKRSACPPNPKGCNCNTIPPRKVPTF</sequence>
<dbReference type="EMBL" id="CAJNOM010002604">
    <property type="protein sequence ID" value="CAF1634985.1"/>
    <property type="molecule type" value="Genomic_DNA"/>
</dbReference>